<dbReference type="PANTHER" id="PTHR30231:SF2">
    <property type="entry name" value="RIBONUCLEASE T"/>
    <property type="match status" value="1"/>
</dbReference>
<dbReference type="Pfam" id="PF00929">
    <property type="entry name" value="RNase_T"/>
    <property type="match status" value="1"/>
</dbReference>
<dbReference type="GO" id="GO:0045004">
    <property type="term" value="P:DNA replication proofreading"/>
    <property type="evidence" value="ECO:0007669"/>
    <property type="project" value="TreeGrafter"/>
</dbReference>
<protein>
    <recommendedName>
        <fullName evidence="5">Ribonuclease T</fullName>
        <ecNumber evidence="5">3.1.13.-</ecNumber>
    </recommendedName>
    <alternativeName>
        <fullName evidence="5">Exoribonuclease T</fullName>
        <shortName evidence="5">RNase T</shortName>
    </alternativeName>
</protein>
<dbReference type="Gene3D" id="3.30.420.10">
    <property type="entry name" value="Ribonuclease H-like superfamily/Ribonuclease H"/>
    <property type="match status" value="1"/>
</dbReference>
<dbReference type="SMART" id="SM00479">
    <property type="entry name" value="EXOIII"/>
    <property type="match status" value="1"/>
</dbReference>
<evidence type="ECO:0000256" key="2">
    <source>
        <dbReference type="ARBA" id="ARBA00022722"/>
    </source>
</evidence>
<evidence type="ECO:0000259" key="6">
    <source>
        <dbReference type="SMART" id="SM00479"/>
    </source>
</evidence>
<keyword evidence="3 5" id="KW-0378">Hydrolase</keyword>
<dbReference type="NCBIfam" id="TIGR01298">
    <property type="entry name" value="RNaseT"/>
    <property type="match status" value="1"/>
</dbReference>
<comment type="subunit">
    <text evidence="5">Homodimer.</text>
</comment>
<dbReference type="HAMAP" id="MF_00157">
    <property type="entry name" value="RNase_T"/>
    <property type="match status" value="1"/>
</dbReference>
<organism evidence="7 8">
    <name type="scientific">Aquicella lusitana</name>
    <dbReference type="NCBI Taxonomy" id="254246"/>
    <lineage>
        <taxon>Bacteria</taxon>
        <taxon>Pseudomonadati</taxon>
        <taxon>Pseudomonadota</taxon>
        <taxon>Gammaproteobacteria</taxon>
        <taxon>Legionellales</taxon>
        <taxon>Coxiellaceae</taxon>
        <taxon>Aquicella</taxon>
    </lineage>
</organism>
<dbReference type="PANTHER" id="PTHR30231">
    <property type="entry name" value="DNA POLYMERASE III SUBUNIT EPSILON"/>
    <property type="match status" value="1"/>
</dbReference>
<accession>A0A370GUC6</accession>
<evidence type="ECO:0000313" key="7">
    <source>
        <dbReference type="EMBL" id="RDI46880.1"/>
    </source>
</evidence>
<feature type="binding site" evidence="5">
    <location>
        <position position="21"/>
    </location>
    <ligand>
        <name>Mg(2+)</name>
        <dbReference type="ChEBI" id="CHEBI:18420"/>
        <label>1</label>
        <note>catalytic</note>
    </ligand>
</feature>
<dbReference type="InterPro" id="IPR012337">
    <property type="entry name" value="RNaseH-like_sf"/>
</dbReference>
<comment type="similarity">
    <text evidence="5">Belongs to the RNase T family.</text>
</comment>
<feature type="domain" description="Exonuclease" evidence="6">
    <location>
        <begin position="16"/>
        <end position="201"/>
    </location>
</feature>
<dbReference type="GO" id="GO:0000287">
    <property type="term" value="F:magnesium ion binding"/>
    <property type="evidence" value="ECO:0007669"/>
    <property type="project" value="UniProtKB-UniRule"/>
</dbReference>
<sequence length="201" mass="22536">MNNRTTRLARRFRGLLPVVIDVETSGLNPATDALLEIAAVLLKMDEGGKFHRQQTVAYHVEPFQGARLEQEALEINGIDPFSPLRLAIPESQALYRIFAAVRKQLEETACYRAVLVGHNAWFDLNFILAATKRAGIRYHPFHTFTTFDTASLSALTLGETVLARAARRARVSFDIQQAHSAIYDAERTAELFCHIANRLTV</sequence>
<gene>
    <name evidence="5" type="primary">rnt</name>
    <name evidence="7" type="ORF">C8D86_1042</name>
</gene>
<comment type="caution">
    <text evidence="5">Lacks conserved residue(s) required for the propagation of feature annotation.</text>
</comment>
<keyword evidence="8" id="KW-1185">Reference proteome</keyword>
<keyword evidence="2 5" id="KW-0540">Nuclease</keyword>
<dbReference type="InterPro" id="IPR005987">
    <property type="entry name" value="RNase_T"/>
</dbReference>
<feature type="active site" description="Proton donor/acceptor" evidence="5">
    <location>
        <position position="179"/>
    </location>
</feature>
<evidence type="ECO:0000256" key="1">
    <source>
        <dbReference type="ARBA" id="ARBA00022694"/>
    </source>
</evidence>
<dbReference type="EC" id="3.1.13.-" evidence="5"/>
<keyword evidence="4 5" id="KW-0269">Exonuclease</keyword>
<dbReference type="InterPro" id="IPR036397">
    <property type="entry name" value="RNaseH_sf"/>
</dbReference>
<evidence type="ECO:0000256" key="4">
    <source>
        <dbReference type="ARBA" id="ARBA00022839"/>
    </source>
</evidence>
<feature type="binding site" evidence="5">
    <location>
        <position position="179"/>
    </location>
    <ligand>
        <name>Mg(2+)</name>
        <dbReference type="ChEBI" id="CHEBI:18420"/>
        <label>2</label>
        <note>catalytic</note>
    </ligand>
</feature>
<keyword evidence="5" id="KW-0460">Magnesium</keyword>
<feature type="site" description="Important for substrate binding and specificity" evidence="5">
    <location>
        <position position="122"/>
    </location>
</feature>
<keyword evidence="5" id="KW-0479">Metal-binding</keyword>
<reference evidence="7 8" key="1">
    <citation type="submission" date="2018-07" db="EMBL/GenBank/DDBJ databases">
        <title>Genomic Encyclopedia of Type Strains, Phase IV (KMG-IV): sequencing the most valuable type-strain genomes for metagenomic binning, comparative biology and taxonomic classification.</title>
        <authorList>
            <person name="Goeker M."/>
        </authorList>
    </citation>
    <scope>NUCLEOTIDE SEQUENCE [LARGE SCALE GENOMIC DNA]</scope>
    <source>
        <strain evidence="7 8">DSM 16500</strain>
    </source>
</reference>
<evidence type="ECO:0000313" key="8">
    <source>
        <dbReference type="Proteomes" id="UP000254720"/>
    </source>
</evidence>
<dbReference type="InterPro" id="IPR013520">
    <property type="entry name" value="Ribonucl_H"/>
</dbReference>
<comment type="caution">
    <text evidence="7">The sequence shown here is derived from an EMBL/GenBank/DDBJ whole genome shotgun (WGS) entry which is preliminary data.</text>
</comment>
<dbReference type="Proteomes" id="UP000254720">
    <property type="component" value="Unassembled WGS sequence"/>
</dbReference>
<dbReference type="GO" id="GO:0008033">
    <property type="term" value="P:tRNA processing"/>
    <property type="evidence" value="ECO:0007669"/>
    <property type="project" value="UniProtKB-KW"/>
</dbReference>
<dbReference type="EMBL" id="QQAX01000004">
    <property type="protein sequence ID" value="RDI46880.1"/>
    <property type="molecule type" value="Genomic_DNA"/>
</dbReference>
<dbReference type="GO" id="GO:0005829">
    <property type="term" value="C:cytosol"/>
    <property type="evidence" value="ECO:0007669"/>
    <property type="project" value="TreeGrafter"/>
</dbReference>
<feature type="binding site" evidence="5">
    <location>
        <position position="21"/>
    </location>
    <ligand>
        <name>Mg(2+)</name>
        <dbReference type="ChEBI" id="CHEBI:18420"/>
        <label>2</label>
        <note>catalytic</note>
    </ligand>
</feature>
<dbReference type="GO" id="GO:0008408">
    <property type="term" value="F:3'-5' exonuclease activity"/>
    <property type="evidence" value="ECO:0007669"/>
    <property type="project" value="TreeGrafter"/>
</dbReference>
<comment type="cofactor">
    <cofactor evidence="5">
        <name>Mg(2+)</name>
        <dbReference type="ChEBI" id="CHEBI:18420"/>
    </cofactor>
    <text evidence="5">Binds two Mg(2+) per subunit. The active form of the enzyme binds two Mg(2+) ions in its active site. The first Mg(2+) forms only one salt bridge with the protein.</text>
</comment>
<dbReference type="RefSeq" id="WP_114833653.1">
    <property type="nucleotide sequence ID" value="NZ_QQAX01000004.1"/>
</dbReference>
<dbReference type="GO" id="GO:0016896">
    <property type="term" value="F:RNA exonuclease activity, producing 5'-phosphomonoesters"/>
    <property type="evidence" value="ECO:0007669"/>
    <property type="project" value="UniProtKB-UniRule"/>
</dbReference>
<dbReference type="SUPFAM" id="SSF53098">
    <property type="entry name" value="Ribonuclease H-like"/>
    <property type="match status" value="1"/>
</dbReference>
<name>A0A370GUC6_9COXI</name>
<feature type="binding site" evidence="5">
    <location>
        <position position="23"/>
    </location>
    <ligand>
        <name>Mg(2+)</name>
        <dbReference type="ChEBI" id="CHEBI:18420"/>
        <label>2</label>
        <note>catalytic</note>
    </ligand>
</feature>
<feature type="site" description="Important for substrate binding and specificity" evidence="5">
    <location>
        <position position="144"/>
    </location>
</feature>
<feature type="binding site" evidence="5">
    <location>
        <position position="184"/>
    </location>
    <ligand>
        <name>Mg(2+)</name>
        <dbReference type="ChEBI" id="CHEBI:18420"/>
        <label>2</label>
        <note>catalytic</note>
    </ligand>
</feature>
<dbReference type="GO" id="GO:0003676">
    <property type="term" value="F:nucleic acid binding"/>
    <property type="evidence" value="ECO:0007669"/>
    <property type="project" value="InterPro"/>
</dbReference>
<evidence type="ECO:0000256" key="5">
    <source>
        <dbReference type="HAMAP-Rule" id="MF_00157"/>
    </source>
</evidence>
<proteinExistence type="inferred from homology"/>
<keyword evidence="1 5" id="KW-0819">tRNA processing</keyword>
<comment type="function">
    <text evidence="5">Trims short 3' overhangs of a variety of RNA species, leaving a one or two nucleotide 3' overhang. Responsible for the end-turnover of tRNA: specifically removes the terminal AMP residue from uncharged tRNA (tRNA-C-C-A). Also appears to be involved in tRNA biosynthesis.</text>
</comment>
<evidence type="ECO:0000256" key="3">
    <source>
        <dbReference type="ARBA" id="ARBA00022801"/>
    </source>
</evidence>
<dbReference type="AlphaFoldDB" id="A0A370GUC6"/>